<keyword evidence="4 7" id="KW-0812">Transmembrane</keyword>
<feature type="transmembrane region" description="Helical" evidence="7">
    <location>
        <begin position="273"/>
        <end position="294"/>
    </location>
</feature>
<dbReference type="InterPro" id="IPR011701">
    <property type="entry name" value="MFS"/>
</dbReference>
<feature type="domain" description="Major facilitator superfamily (MFS) profile" evidence="8">
    <location>
        <begin position="5"/>
        <end position="387"/>
    </location>
</feature>
<comment type="similarity">
    <text evidence="2">Belongs to the major facilitator superfamily.</text>
</comment>
<dbReference type="GO" id="GO:0005886">
    <property type="term" value="C:plasma membrane"/>
    <property type="evidence" value="ECO:0007669"/>
    <property type="project" value="UniProtKB-SubCell"/>
</dbReference>
<feature type="transmembrane region" description="Helical" evidence="7">
    <location>
        <begin position="125"/>
        <end position="145"/>
    </location>
</feature>
<dbReference type="RefSeq" id="WP_311982269.1">
    <property type="nucleotide sequence ID" value="NZ_JARQAG010000018.1"/>
</dbReference>
<dbReference type="SUPFAM" id="SSF103473">
    <property type="entry name" value="MFS general substrate transporter"/>
    <property type="match status" value="1"/>
</dbReference>
<evidence type="ECO:0000256" key="2">
    <source>
        <dbReference type="ARBA" id="ARBA00008335"/>
    </source>
</evidence>
<keyword evidence="3" id="KW-0813">Transport</keyword>
<accession>A0AAE4HXH7</accession>
<evidence type="ECO:0000256" key="1">
    <source>
        <dbReference type="ARBA" id="ARBA00004651"/>
    </source>
</evidence>
<feature type="transmembrane region" description="Helical" evidence="7">
    <location>
        <begin position="240"/>
        <end position="261"/>
    </location>
</feature>
<evidence type="ECO:0000256" key="4">
    <source>
        <dbReference type="ARBA" id="ARBA00022692"/>
    </source>
</evidence>
<dbReference type="AlphaFoldDB" id="A0AAE4HXH7"/>
<evidence type="ECO:0000259" key="8">
    <source>
        <dbReference type="PROSITE" id="PS50850"/>
    </source>
</evidence>
<protein>
    <submittedName>
        <fullName evidence="9">MFS transporter</fullName>
    </submittedName>
</protein>
<evidence type="ECO:0000256" key="7">
    <source>
        <dbReference type="SAM" id="Phobius"/>
    </source>
</evidence>
<dbReference type="Gene3D" id="1.20.1250.20">
    <property type="entry name" value="MFS general substrate transporter like domains"/>
    <property type="match status" value="1"/>
</dbReference>
<dbReference type="InterPro" id="IPR020846">
    <property type="entry name" value="MFS_dom"/>
</dbReference>
<sequence length="388" mass="42150">MTHLLLLVIYMAFISLGLPDGLLGAGWPAMQLEMGLPVSYMGILTTIISMATIFSSLQSNRLNKKFGTGMVTAVSVAITAFAILGFGLCHSFWVICLLAIPYGLGAGSVDAALNNYVALHYSSKHMSWLHCMWGVGVSTGTYSLGYAMNLGNKWNSGYILVGVIQVIFTAVLFMNLPLWTNDHVNPSENQQVAKVLSFKEVLAIPGAKEIMLTFFAYCALESVTGLWTSSYMVEVKGLSVPMAATFTTLFYLGITLGRGINGFMAMRFTNDQLIRIGLVLIGSGILIFLIPLQIHGLTLAGLLLIGLGCAPIYPCIIHSTPEHFGKERSQAMIGVEMAFAYLGFVIIPPLFGVIAQYISMSLFPLVLISLLFLMAIMHTKVVKIHIIE</sequence>
<feature type="transmembrane region" description="Helical" evidence="7">
    <location>
        <begin position="66"/>
        <end position="86"/>
    </location>
</feature>
<keyword evidence="6 7" id="KW-0472">Membrane</keyword>
<keyword evidence="5 7" id="KW-1133">Transmembrane helix</keyword>
<dbReference type="InterPro" id="IPR051788">
    <property type="entry name" value="MFS_Transporter"/>
</dbReference>
<evidence type="ECO:0000256" key="3">
    <source>
        <dbReference type="ARBA" id="ARBA00022448"/>
    </source>
</evidence>
<proteinExistence type="inferred from homology"/>
<dbReference type="InterPro" id="IPR036259">
    <property type="entry name" value="MFS_trans_sf"/>
</dbReference>
<feature type="transmembrane region" description="Helical" evidence="7">
    <location>
        <begin position="300"/>
        <end position="319"/>
    </location>
</feature>
<evidence type="ECO:0000313" key="9">
    <source>
        <dbReference type="EMBL" id="MDT2732454.1"/>
    </source>
</evidence>
<reference evidence="9" key="1">
    <citation type="submission" date="2023-03" db="EMBL/GenBank/DDBJ databases">
        <authorList>
            <person name="Shen W."/>
            <person name="Cai J."/>
        </authorList>
    </citation>
    <scope>NUCLEOTIDE SEQUENCE</scope>
    <source>
        <strain evidence="9">P82-2</strain>
    </source>
</reference>
<organism evidence="9 10">
    <name type="scientific">Streptococcus parauberis</name>
    <dbReference type="NCBI Taxonomy" id="1348"/>
    <lineage>
        <taxon>Bacteria</taxon>
        <taxon>Bacillati</taxon>
        <taxon>Bacillota</taxon>
        <taxon>Bacilli</taxon>
        <taxon>Lactobacillales</taxon>
        <taxon>Streptococcaceae</taxon>
        <taxon>Streptococcus</taxon>
    </lineage>
</organism>
<evidence type="ECO:0000313" key="10">
    <source>
        <dbReference type="Proteomes" id="UP001180515"/>
    </source>
</evidence>
<evidence type="ECO:0000256" key="6">
    <source>
        <dbReference type="ARBA" id="ARBA00023136"/>
    </source>
</evidence>
<dbReference type="Pfam" id="PF07690">
    <property type="entry name" value="MFS_1"/>
    <property type="match status" value="1"/>
</dbReference>
<feature type="transmembrane region" description="Helical" evidence="7">
    <location>
        <begin position="34"/>
        <end position="54"/>
    </location>
</feature>
<feature type="transmembrane region" description="Helical" evidence="7">
    <location>
        <begin position="92"/>
        <end position="113"/>
    </location>
</feature>
<dbReference type="GO" id="GO:0022857">
    <property type="term" value="F:transmembrane transporter activity"/>
    <property type="evidence" value="ECO:0007669"/>
    <property type="project" value="InterPro"/>
</dbReference>
<dbReference type="Proteomes" id="UP001180515">
    <property type="component" value="Unassembled WGS sequence"/>
</dbReference>
<evidence type="ECO:0000256" key="5">
    <source>
        <dbReference type="ARBA" id="ARBA00022989"/>
    </source>
</evidence>
<feature type="transmembrane region" description="Helical" evidence="7">
    <location>
        <begin position="357"/>
        <end position="377"/>
    </location>
</feature>
<dbReference type="EMBL" id="JARQAG010000018">
    <property type="protein sequence ID" value="MDT2732454.1"/>
    <property type="molecule type" value="Genomic_DNA"/>
</dbReference>
<comment type="caution">
    <text evidence="9">The sequence shown here is derived from an EMBL/GenBank/DDBJ whole genome shotgun (WGS) entry which is preliminary data.</text>
</comment>
<comment type="subcellular location">
    <subcellularLocation>
        <location evidence="1">Cell membrane</location>
        <topology evidence="1">Multi-pass membrane protein</topology>
    </subcellularLocation>
</comment>
<dbReference type="PROSITE" id="PS50850">
    <property type="entry name" value="MFS"/>
    <property type="match status" value="1"/>
</dbReference>
<name>A0AAE4HXH7_9STRE</name>
<dbReference type="PANTHER" id="PTHR23514:SF3">
    <property type="entry name" value="BYPASS OF STOP CODON PROTEIN 6"/>
    <property type="match status" value="1"/>
</dbReference>
<feature type="transmembrane region" description="Helical" evidence="7">
    <location>
        <begin position="157"/>
        <end position="180"/>
    </location>
</feature>
<feature type="transmembrane region" description="Helical" evidence="7">
    <location>
        <begin position="201"/>
        <end position="220"/>
    </location>
</feature>
<feature type="transmembrane region" description="Helical" evidence="7">
    <location>
        <begin position="331"/>
        <end position="351"/>
    </location>
</feature>
<gene>
    <name evidence="9" type="ORF">P7G31_09490</name>
</gene>
<dbReference type="PANTHER" id="PTHR23514">
    <property type="entry name" value="BYPASS OF STOP CODON PROTEIN 6"/>
    <property type="match status" value="1"/>
</dbReference>